<dbReference type="AlphaFoldDB" id="A7T559"/>
<dbReference type="SUPFAM" id="SSF49785">
    <property type="entry name" value="Galactose-binding domain-like"/>
    <property type="match status" value="1"/>
</dbReference>
<dbReference type="InParanoid" id="A7T559"/>
<reference evidence="2 3" key="1">
    <citation type="journal article" date="2007" name="Science">
        <title>Sea anemone genome reveals ancestral eumetazoan gene repertoire and genomic organization.</title>
        <authorList>
            <person name="Putnam N.H."/>
            <person name="Srivastava M."/>
            <person name="Hellsten U."/>
            <person name="Dirks B."/>
            <person name="Chapman J."/>
            <person name="Salamov A."/>
            <person name="Terry A."/>
            <person name="Shapiro H."/>
            <person name="Lindquist E."/>
            <person name="Kapitonov V.V."/>
            <person name="Jurka J."/>
            <person name="Genikhovich G."/>
            <person name="Grigoriev I.V."/>
            <person name="Lucas S.M."/>
            <person name="Steele R.E."/>
            <person name="Finnerty J.R."/>
            <person name="Technau U."/>
            <person name="Martindale M.Q."/>
            <person name="Rokhsar D.S."/>
        </authorList>
    </citation>
    <scope>NUCLEOTIDE SEQUENCE [LARGE SCALE GENOMIC DNA]</scope>
    <source>
        <strain evidence="3">CH2 X CH6</strain>
    </source>
</reference>
<dbReference type="HOGENOM" id="CLU_030066_1_2_1"/>
<dbReference type="InterPro" id="IPR000421">
    <property type="entry name" value="FA58C"/>
</dbReference>
<protein>
    <recommendedName>
        <fullName evidence="1">F5/8 type C domain-containing protein</fullName>
    </recommendedName>
</protein>
<dbReference type="SMART" id="SM00231">
    <property type="entry name" value="FA58C"/>
    <property type="match status" value="1"/>
</dbReference>
<feature type="non-terminal residue" evidence="2">
    <location>
        <position position="170"/>
    </location>
</feature>
<dbReference type="PANTHER" id="PTHR24543">
    <property type="entry name" value="MULTICOPPER OXIDASE-RELATED"/>
    <property type="match status" value="1"/>
</dbReference>
<dbReference type="PROSITE" id="PS50022">
    <property type="entry name" value="FA58C_3"/>
    <property type="match status" value="1"/>
</dbReference>
<gene>
    <name evidence="2" type="ORF">NEMVEDRAFT_v1g146344</name>
</gene>
<dbReference type="PANTHER" id="PTHR24543:SF291">
    <property type="entry name" value="SMOKE ALARM, ISOFORM D"/>
    <property type="match status" value="1"/>
</dbReference>
<evidence type="ECO:0000313" key="2">
    <source>
        <dbReference type="EMBL" id="EDO28905.1"/>
    </source>
</evidence>
<proteinExistence type="predicted"/>
<name>A7T559_NEMVE</name>
<dbReference type="PhylomeDB" id="A7T559"/>
<evidence type="ECO:0000313" key="3">
    <source>
        <dbReference type="Proteomes" id="UP000001593"/>
    </source>
</evidence>
<organism evidence="2 3">
    <name type="scientific">Nematostella vectensis</name>
    <name type="common">Starlet sea anemone</name>
    <dbReference type="NCBI Taxonomy" id="45351"/>
    <lineage>
        <taxon>Eukaryota</taxon>
        <taxon>Metazoa</taxon>
        <taxon>Cnidaria</taxon>
        <taxon>Anthozoa</taxon>
        <taxon>Hexacorallia</taxon>
        <taxon>Actiniaria</taxon>
        <taxon>Edwardsiidae</taxon>
        <taxon>Nematostella</taxon>
    </lineage>
</organism>
<dbReference type="Proteomes" id="UP000001593">
    <property type="component" value="Unassembled WGS sequence"/>
</dbReference>
<sequence length="170" mass="18927">NLTGCANKPHPLGMEDGRIQDTSITVSSTYSSPGDNPHHARLNNQPVKGEHIGAWGAADLQTKDEYLQVDLGRVTWITHVATQGRPIEHAQWVTEYSVDVHNGGIVLYVVLQFQFAPFFQVFPGNFDQTTVVKNELFPVIKTRYVRIVVQASNGNVVMRAELYGLECSFT</sequence>
<keyword evidence="3" id="KW-1185">Reference proteome</keyword>
<dbReference type="InterPro" id="IPR008979">
    <property type="entry name" value="Galactose-bd-like_sf"/>
</dbReference>
<dbReference type="STRING" id="45351.A7T559"/>
<dbReference type="PROSITE" id="PS01285">
    <property type="entry name" value="FA58C_1"/>
    <property type="match status" value="1"/>
</dbReference>
<evidence type="ECO:0000259" key="1">
    <source>
        <dbReference type="PROSITE" id="PS50022"/>
    </source>
</evidence>
<feature type="domain" description="F5/8 type C" evidence="1">
    <location>
        <begin position="6"/>
        <end position="165"/>
    </location>
</feature>
<dbReference type="OMA" id="PLEWSTH"/>
<dbReference type="CDD" id="cd00057">
    <property type="entry name" value="FA58C"/>
    <property type="match status" value="1"/>
</dbReference>
<dbReference type="Pfam" id="PF00754">
    <property type="entry name" value="F5_F8_type_C"/>
    <property type="match status" value="1"/>
</dbReference>
<dbReference type="EMBL" id="DS471059">
    <property type="protein sequence ID" value="EDO28905.1"/>
    <property type="molecule type" value="Genomic_DNA"/>
</dbReference>
<dbReference type="Gene3D" id="2.60.120.260">
    <property type="entry name" value="Galactose-binding domain-like"/>
    <property type="match status" value="1"/>
</dbReference>
<accession>A7T559</accession>